<dbReference type="PANTHER" id="PTHR46589">
    <property type="entry name" value="APOPTOTIC CHROMATIN CONDENSATION INDUCER IN THE NUCLEUS"/>
    <property type="match status" value="1"/>
</dbReference>
<feature type="compositionally biased region" description="Basic and acidic residues" evidence="3">
    <location>
        <begin position="244"/>
        <end position="253"/>
    </location>
</feature>
<dbReference type="PROSITE" id="PS50102">
    <property type="entry name" value="RRM"/>
    <property type="match status" value="1"/>
</dbReference>
<feature type="domain" description="RRM" evidence="4">
    <location>
        <begin position="425"/>
        <end position="502"/>
    </location>
</feature>
<dbReference type="InterPro" id="IPR032552">
    <property type="entry name" value="RSB_motif"/>
</dbReference>
<dbReference type="RefSeq" id="XP_030765474.1">
    <property type="nucleotide sequence ID" value="XM_030909614.1"/>
</dbReference>
<feature type="compositionally biased region" description="Basic and acidic residues" evidence="3">
    <location>
        <begin position="217"/>
        <end position="228"/>
    </location>
</feature>
<feature type="compositionally biased region" description="Basic and acidic residues" evidence="3">
    <location>
        <begin position="1"/>
        <end position="27"/>
    </location>
</feature>
<proteinExistence type="predicted"/>
<sequence>MSDNTESHEVVEVKEGEDNVSTEKDNIDETPVNLNMDTTNYSKSTEEVNTGKSLNEYNLHETSSNLEEPHNEEKEITITESTEEKKVTASESIEEKNVISSEGTEEKNIVSTDTNEDTTEQSVELPPFSTNDNSSSKKDVKKKICLKRNIDIKTTVPEDLNINEGHTPEVSPRNDNEKFVWGSSYESNNEKTRKKSPKKDETTGIRNTRKRISLKRLTTDERSTKIIESKNGGTELERSSSLQEHNEKTKEQEEASSAKCEVKRRHSSAFEKSPRKNEEKSPRMKKPTKVVKLRRKLICGDEEATQKDIEHRKTKWTKSDIFSSINILKLDTLRELCPNLDLIPDNEVNLELVKEQRVSEKERQKSFNEMEAEEMEKIEAELNAEPEDLREKENIIAMNRKISIVDDTASKLKPPPSPARNPVSDVLYITNLVRPFTVKQLKELLERTGKIREDGFWTDRIKSKCYVHYETTEEAEATRNALHGVNWPIGNGKKLIIEYSTVDVFETAKKPPIVLRKEKTPEKEIKLEKPKEEVKEERNGDRGATREWDIGRKNDYPSRTSRSRSRERTRKHSRRSYTPEDYHSKKKRREEPVPQKAMDDLFLKTKATPSIYWQPLAPEEIALKQQQRQARLEENKRRMEEIRFPGRRDQGRERDRGRDRNFRRR</sequence>
<feature type="region of interest" description="Disordered" evidence="3">
    <location>
        <begin position="526"/>
        <end position="598"/>
    </location>
</feature>
<dbReference type="PANTHER" id="PTHR46589:SF1">
    <property type="entry name" value="APOPTOTIC CHROMATIN CONDENSATION INDUCER IN THE NUCLEUS"/>
    <property type="match status" value="1"/>
</dbReference>
<evidence type="ECO:0000313" key="5">
    <source>
        <dbReference type="Proteomes" id="UP000504635"/>
    </source>
</evidence>
<feature type="compositionally biased region" description="Basic and acidic residues" evidence="3">
    <location>
        <begin position="526"/>
        <end position="556"/>
    </location>
</feature>
<dbReference type="InterPro" id="IPR000504">
    <property type="entry name" value="RRM_dom"/>
</dbReference>
<feature type="region of interest" description="Disordered" evidence="3">
    <location>
        <begin position="627"/>
        <end position="665"/>
    </location>
</feature>
<dbReference type="InterPro" id="IPR052793">
    <property type="entry name" value="EJC-associated_protein"/>
</dbReference>
<organism evidence="5 6">
    <name type="scientific">Sitophilus oryzae</name>
    <name type="common">Rice weevil</name>
    <name type="synonym">Curculio oryzae</name>
    <dbReference type="NCBI Taxonomy" id="7048"/>
    <lineage>
        <taxon>Eukaryota</taxon>
        <taxon>Metazoa</taxon>
        <taxon>Ecdysozoa</taxon>
        <taxon>Arthropoda</taxon>
        <taxon>Hexapoda</taxon>
        <taxon>Insecta</taxon>
        <taxon>Pterygota</taxon>
        <taxon>Neoptera</taxon>
        <taxon>Endopterygota</taxon>
        <taxon>Coleoptera</taxon>
        <taxon>Polyphaga</taxon>
        <taxon>Cucujiformia</taxon>
        <taxon>Curculionidae</taxon>
        <taxon>Dryophthorinae</taxon>
        <taxon>Sitophilus</taxon>
    </lineage>
</organism>
<name>A0A6J2YQC9_SITOR</name>
<dbReference type="OrthoDB" id="5348404at2759"/>
<reference evidence="6" key="1">
    <citation type="submission" date="2025-08" db="UniProtKB">
        <authorList>
            <consortium name="RefSeq"/>
        </authorList>
    </citation>
    <scope>IDENTIFICATION</scope>
    <source>
        <tissue evidence="6">Gonads</tissue>
    </source>
</reference>
<dbReference type="Proteomes" id="UP000504635">
    <property type="component" value="Unplaced"/>
</dbReference>
<dbReference type="GeneID" id="115889564"/>
<feature type="compositionally biased region" description="Basic and acidic residues" evidence="3">
    <location>
        <begin position="268"/>
        <end position="282"/>
    </location>
</feature>
<dbReference type="GO" id="GO:0061574">
    <property type="term" value="C:ASAP complex"/>
    <property type="evidence" value="ECO:0007669"/>
    <property type="project" value="TreeGrafter"/>
</dbReference>
<dbReference type="GO" id="GO:0003723">
    <property type="term" value="F:RNA binding"/>
    <property type="evidence" value="ECO:0007669"/>
    <property type="project" value="UniProtKB-UniRule"/>
</dbReference>
<feature type="compositionally biased region" description="Basic residues" evidence="3">
    <location>
        <begin position="561"/>
        <end position="575"/>
    </location>
</feature>
<evidence type="ECO:0000256" key="1">
    <source>
        <dbReference type="ARBA" id="ARBA00022884"/>
    </source>
</evidence>
<feature type="region of interest" description="Disordered" evidence="3">
    <location>
        <begin position="153"/>
        <end position="289"/>
    </location>
</feature>
<evidence type="ECO:0000259" key="4">
    <source>
        <dbReference type="PROSITE" id="PS50102"/>
    </source>
</evidence>
<feature type="compositionally biased region" description="Basic and acidic residues" evidence="3">
    <location>
        <begin position="630"/>
        <end position="665"/>
    </location>
</feature>
<accession>A0A6J2YQC9</accession>
<feature type="compositionally biased region" description="Basic and acidic residues" evidence="3">
    <location>
        <begin position="67"/>
        <end position="97"/>
    </location>
</feature>
<dbReference type="GO" id="GO:0071011">
    <property type="term" value="C:precatalytic spliceosome"/>
    <property type="evidence" value="ECO:0007669"/>
    <property type="project" value="TreeGrafter"/>
</dbReference>
<feature type="region of interest" description="Disordered" evidence="3">
    <location>
        <begin position="1"/>
        <end position="141"/>
    </location>
</feature>
<dbReference type="CTD" id="35173"/>
<keyword evidence="5" id="KW-1185">Reference proteome</keyword>
<dbReference type="InterPro" id="IPR034257">
    <property type="entry name" value="Acinus_RRM"/>
</dbReference>
<gene>
    <name evidence="6" type="primary">LOC115889564</name>
</gene>
<dbReference type="Pfam" id="PF16294">
    <property type="entry name" value="RSB_motif"/>
    <property type="match status" value="1"/>
</dbReference>
<evidence type="ECO:0000256" key="3">
    <source>
        <dbReference type="SAM" id="MobiDB-lite"/>
    </source>
</evidence>
<dbReference type="GO" id="GO:0008380">
    <property type="term" value="P:RNA splicing"/>
    <property type="evidence" value="ECO:0007669"/>
    <property type="project" value="TreeGrafter"/>
</dbReference>
<dbReference type="InterPro" id="IPR012677">
    <property type="entry name" value="Nucleotide-bd_a/b_plait_sf"/>
</dbReference>
<feature type="compositionally biased region" description="Polar residues" evidence="3">
    <location>
        <begin position="32"/>
        <end position="66"/>
    </location>
</feature>
<keyword evidence="1 2" id="KW-0694">RNA-binding</keyword>
<feature type="compositionally biased region" description="Basic and acidic residues" evidence="3">
    <location>
        <begin position="577"/>
        <end position="598"/>
    </location>
</feature>
<dbReference type="SUPFAM" id="SSF54928">
    <property type="entry name" value="RNA-binding domain, RBD"/>
    <property type="match status" value="1"/>
</dbReference>
<dbReference type="AlphaFoldDB" id="A0A6J2YQC9"/>
<dbReference type="CDD" id="cd12432">
    <property type="entry name" value="RRM_ACINU"/>
    <property type="match status" value="1"/>
</dbReference>
<protein>
    <submittedName>
        <fullName evidence="6">Apoptotic chromatin condensation inducer in the nucleus isoform X2</fullName>
    </submittedName>
</protein>
<dbReference type="Gene3D" id="3.30.70.330">
    <property type="match status" value="1"/>
</dbReference>
<evidence type="ECO:0000313" key="6">
    <source>
        <dbReference type="RefSeq" id="XP_030765474.1"/>
    </source>
</evidence>
<dbReference type="InterPro" id="IPR035979">
    <property type="entry name" value="RBD_domain_sf"/>
</dbReference>
<dbReference type="SMART" id="SM00360">
    <property type="entry name" value="RRM"/>
    <property type="match status" value="1"/>
</dbReference>
<evidence type="ECO:0000256" key="2">
    <source>
        <dbReference type="PROSITE-ProRule" id="PRU00176"/>
    </source>
</evidence>